<keyword evidence="5" id="KW-0597">Phosphoprotein</keyword>
<dbReference type="FunFam" id="2.30.29.30:FF:000097">
    <property type="entry name" value="Putative mRNA-decapping enzyme 1A"/>
    <property type="match status" value="1"/>
</dbReference>
<dbReference type="GeneTree" id="ENSGT00940000158409"/>
<evidence type="ECO:0000256" key="5">
    <source>
        <dbReference type="ARBA" id="ARBA00022553"/>
    </source>
</evidence>
<dbReference type="Gene3D" id="2.30.29.30">
    <property type="entry name" value="Pleckstrin-homology domain (PH domain)/Phosphotyrosine-binding domain (PTB)"/>
    <property type="match status" value="1"/>
</dbReference>
<dbReference type="Pfam" id="PF06058">
    <property type="entry name" value="DCP1"/>
    <property type="match status" value="1"/>
</dbReference>
<dbReference type="PANTHER" id="PTHR16290:SF0">
    <property type="entry name" value="DECAPPING PROTEIN 1, ISOFORM A"/>
    <property type="match status" value="1"/>
</dbReference>
<accession>F6WP26</accession>
<evidence type="ECO:0000256" key="9">
    <source>
        <dbReference type="ARBA" id="ARBA00023242"/>
    </source>
</evidence>
<evidence type="ECO:0000256" key="2">
    <source>
        <dbReference type="ARBA" id="ARBA00004496"/>
    </source>
</evidence>
<evidence type="ECO:0000256" key="11">
    <source>
        <dbReference type="ARBA" id="ARBA00047661"/>
    </source>
</evidence>
<organism evidence="13 14">
    <name type="scientific">Ciona intestinalis</name>
    <name type="common">Transparent sea squirt</name>
    <name type="synonym">Ascidia intestinalis</name>
    <dbReference type="NCBI Taxonomy" id="7719"/>
    <lineage>
        <taxon>Eukaryota</taxon>
        <taxon>Metazoa</taxon>
        <taxon>Chordata</taxon>
        <taxon>Tunicata</taxon>
        <taxon>Ascidiacea</taxon>
        <taxon>Phlebobranchia</taxon>
        <taxon>Cionidae</taxon>
        <taxon>Ciona</taxon>
    </lineage>
</organism>
<evidence type="ECO:0000256" key="10">
    <source>
        <dbReference type="ARBA" id="ARBA00026102"/>
    </source>
</evidence>
<dbReference type="EC" id="3.6.1.62" evidence="10"/>
<dbReference type="Ensembl" id="ENSCINT00000026145.2">
    <property type="protein sequence ID" value="ENSCINP00000025899.2"/>
    <property type="gene ID" value="ENSCING00000014281.2"/>
</dbReference>
<dbReference type="InterPro" id="IPR010334">
    <property type="entry name" value="Dcp1"/>
</dbReference>
<evidence type="ECO:0000313" key="14">
    <source>
        <dbReference type="Proteomes" id="UP000008144"/>
    </source>
</evidence>
<proteinExistence type="inferred from homology"/>
<evidence type="ECO:0000256" key="1">
    <source>
        <dbReference type="ARBA" id="ARBA00004123"/>
    </source>
</evidence>
<keyword evidence="8" id="KW-0866">Nonsense-mediated mRNA decay</keyword>
<evidence type="ECO:0000256" key="3">
    <source>
        <dbReference type="ARBA" id="ARBA00008778"/>
    </source>
</evidence>
<dbReference type="InParanoid" id="F6WP26"/>
<dbReference type="GO" id="GO:0140933">
    <property type="term" value="F:5'-(N(7)-methylguanosine 5'-triphospho)-[mRNA] hydrolase activity"/>
    <property type="evidence" value="ECO:0007669"/>
    <property type="project" value="UniProtKB-EC"/>
</dbReference>
<dbReference type="CDD" id="cd09804">
    <property type="entry name" value="Dcp1"/>
    <property type="match status" value="1"/>
</dbReference>
<keyword evidence="4" id="KW-0963">Cytoplasm</keyword>
<reference evidence="14" key="1">
    <citation type="journal article" date="2002" name="Science">
        <title>The draft genome of Ciona intestinalis: insights into chordate and vertebrate origins.</title>
        <authorList>
            <person name="Dehal P."/>
            <person name="Satou Y."/>
            <person name="Campbell R.K."/>
            <person name="Chapman J."/>
            <person name="Degnan B."/>
            <person name="De Tomaso A."/>
            <person name="Davidson B."/>
            <person name="Di Gregorio A."/>
            <person name="Gelpke M."/>
            <person name="Goodstein D.M."/>
            <person name="Harafuji N."/>
            <person name="Hastings K.E."/>
            <person name="Ho I."/>
            <person name="Hotta K."/>
            <person name="Huang W."/>
            <person name="Kawashima T."/>
            <person name="Lemaire P."/>
            <person name="Martinez D."/>
            <person name="Meinertzhagen I.A."/>
            <person name="Necula S."/>
            <person name="Nonaka M."/>
            <person name="Putnam N."/>
            <person name="Rash S."/>
            <person name="Saiga H."/>
            <person name="Satake M."/>
            <person name="Terry A."/>
            <person name="Yamada L."/>
            <person name="Wang H.G."/>
            <person name="Awazu S."/>
            <person name="Azumi K."/>
            <person name="Boore J."/>
            <person name="Branno M."/>
            <person name="Chin-Bow S."/>
            <person name="DeSantis R."/>
            <person name="Doyle S."/>
            <person name="Francino P."/>
            <person name="Keys D.N."/>
            <person name="Haga S."/>
            <person name="Hayashi H."/>
            <person name="Hino K."/>
            <person name="Imai K.S."/>
            <person name="Inaba K."/>
            <person name="Kano S."/>
            <person name="Kobayashi K."/>
            <person name="Kobayashi M."/>
            <person name="Lee B.I."/>
            <person name="Makabe K.W."/>
            <person name="Manohar C."/>
            <person name="Matassi G."/>
            <person name="Medina M."/>
            <person name="Mochizuki Y."/>
            <person name="Mount S."/>
            <person name="Morishita T."/>
            <person name="Miura S."/>
            <person name="Nakayama A."/>
            <person name="Nishizaka S."/>
            <person name="Nomoto H."/>
            <person name="Ohta F."/>
            <person name="Oishi K."/>
            <person name="Rigoutsos I."/>
            <person name="Sano M."/>
            <person name="Sasaki A."/>
            <person name="Sasakura Y."/>
            <person name="Shoguchi E."/>
            <person name="Shin-i T."/>
            <person name="Spagnuolo A."/>
            <person name="Stainier D."/>
            <person name="Suzuki M.M."/>
            <person name="Tassy O."/>
            <person name="Takatori N."/>
            <person name="Tokuoka M."/>
            <person name="Yagi K."/>
            <person name="Yoshizaki F."/>
            <person name="Wada S."/>
            <person name="Zhang C."/>
            <person name="Hyatt P.D."/>
            <person name="Larimer F."/>
            <person name="Detter C."/>
            <person name="Doggett N."/>
            <person name="Glavina T."/>
            <person name="Hawkins T."/>
            <person name="Richardson P."/>
            <person name="Lucas S."/>
            <person name="Kohara Y."/>
            <person name="Levine M."/>
            <person name="Satoh N."/>
            <person name="Rokhsar D.S."/>
        </authorList>
    </citation>
    <scope>NUCLEOTIDE SEQUENCE [LARGE SCALE GENOMIC DNA]</scope>
</reference>
<comment type="similarity">
    <text evidence="3">Belongs to the DCP1 family.</text>
</comment>
<keyword evidence="7" id="KW-0378">Hydrolase</keyword>
<evidence type="ECO:0000256" key="7">
    <source>
        <dbReference type="ARBA" id="ARBA00022801"/>
    </source>
</evidence>
<keyword evidence="6" id="KW-0507">mRNA processing</keyword>
<evidence type="ECO:0000313" key="13">
    <source>
        <dbReference type="Ensembl" id="ENSCINP00000025899.2"/>
    </source>
</evidence>
<comment type="catalytic activity">
    <reaction evidence="11">
        <text>a 5'-end (N(7)-methyl 5'-triphosphoguanosine)-ribonucleoside in mRNA + H2O = N(7)-methyl-GDP + a 5'-end phospho-ribonucleoside in mRNA + 2 H(+)</text>
        <dbReference type="Rhea" id="RHEA:67484"/>
        <dbReference type="Rhea" id="RHEA-COMP:15692"/>
        <dbReference type="Rhea" id="RHEA-COMP:17167"/>
        <dbReference type="ChEBI" id="CHEBI:15377"/>
        <dbReference type="ChEBI" id="CHEBI:15378"/>
        <dbReference type="ChEBI" id="CHEBI:63714"/>
        <dbReference type="ChEBI" id="CHEBI:138282"/>
        <dbReference type="ChEBI" id="CHEBI:156461"/>
        <dbReference type="EC" id="3.6.1.62"/>
    </reaction>
    <physiologicalReaction direction="left-to-right" evidence="11">
        <dbReference type="Rhea" id="RHEA:67485"/>
    </physiologicalReaction>
</comment>
<dbReference type="Proteomes" id="UP000008144">
    <property type="component" value="Chromosome 12"/>
</dbReference>
<dbReference type="GO" id="GO:0003729">
    <property type="term" value="F:mRNA binding"/>
    <property type="evidence" value="ECO:0000318"/>
    <property type="project" value="GO_Central"/>
</dbReference>
<dbReference type="GO" id="GO:0000184">
    <property type="term" value="P:nuclear-transcribed mRNA catabolic process, nonsense-mediated decay"/>
    <property type="evidence" value="ECO:0007669"/>
    <property type="project" value="UniProtKB-KW"/>
</dbReference>
<dbReference type="GO" id="GO:0031087">
    <property type="term" value="P:deadenylation-independent decapping of nuclear-transcribed mRNA"/>
    <property type="evidence" value="ECO:0000318"/>
    <property type="project" value="GO_Central"/>
</dbReference>
<reference evidence="13" key="3">
    <citation type="submission" date="2025-08" db="UniProtKB">
        <authorList>
            <consortium name="Ensembl"/>
        </authorList>
    </citation>
    <scope>IDENTIFICATION</scope>
</reference>
<dbReference type="SMR" id="F6WP26"/>
<evidence type="ECO:0000256" key="8">
    <source>
        <dbReference type="ARBA" id="ARBA00023161"/>
    </source>
</evidence>
<dbReference type="GO" id="GO:0005634">
    <property type="term" value="C:nucleus"/>
    <property type="evidence" value="ECO:0007669"/>
    <property type="project" value="UniProtKB-SubCell"/>
</dbReference>
<sequence>MVAKMAVEAESRINLAALKRKDPYISNIIDSATQVAVYTFSPLTNEWEKTEVEGTLFVYSRVAQPMFGFTIMNRLSMDNLTENISSNLEFQNKSPFLLYRNAKLVIYGIWFYDMYDCTRIETLLSNLCKREREGQTPNINVPIPTNNDHSPVLPSPNSTGDSSASSLSDVVAEYEVMSNHDSAEELTQSQTQNGDKSVDIMGLLFKAKDDYDKRKVSEAIPKASNKGSFQPVPVKSSTKFNISTLFNQRPSSAELFAQSPENNSHQQSNEPKKRFAARSLSLSLGNGQSLFE</sequence>
<feature type="region of interest" description="Disordered" evidence="12">
    <location>
        <begin position="256"/>
        <end position="276"/>
    </location>
</feature>
<feature type="compositionally biased region" description="Polar residues" evidence="12">
    <location>
        <begin position="259"/>
        <end position="269"/>
    </location>
</feature>
<dbReference type="GO" id="GO:0008047">
    <property type="term" value="F:enzyme activator activity"/>
    <property type="evidence" value="ECO:0007669"/>
    <property type="project" value="InterPro"/>
</dbReference>
<evidence type="ECO:0000256" key="4">
    <source>
        <dbReference type="ARBA" id="ARBA00022490"/>
    </source>
</evidence>
<dbReference type="GO" id="GO:0000290">
    <property type="term" value="P:deadenylation-dependent decapping of nuclear-transcribed mRNA"/>
    <property type="evidence" value="ECO:0000318"/>
    <property type="project" value="GO_Central"/>
</dbReference>
<dbReference type="HOGENOM" id="CLU_954836_0_0_1"/>
<dbReference type="GO" id="GO:0000932">
    <property type="term" value="C:P-body"/>
    <property type="evidence" value="ECO:0000318"/>
    <property type="project" value="GO_Central"/>
</dbReference>
<evidence type="ECO:0000256" key="6">
    <source>
        <dbReference type="ARBA" id="ARBA00022664"/>
    </source>
</evidence>
<dbReference type="STRING" id="7719.ENSCINP00000025899"/>
<protein>
    <recommendedName>
        <fullName evidence="10">5'-(N(7)-methylguanosine 5'-triphospho)-[mRNA] hydrolase</fullName>
        <ecNumber evidence="10">3.6.1.62</ecNumber>
    </recommendedName>
</protein>
<keyword evidence="14" id="KW-1185">Reference proteome</keyword>
<feature type="compositionally biased region" description="Low complexity" evidence="12">
    <location>
        <begin position="136"/>
        <end position="147"/>
    </location>
</feature>
<keyword evidence="9" id="KW-0539">Nucleus</keyword>
<dbReference type="AlphaFoldDB" id="F6WP26"/>
<evidence type="ECO:0000256" key="12">
    <source>
        <dbReference type="SAM" id="MobiDB-lite"/>
    </source>
</evidence>
<name>F6WP26_CIOIN</name>
<dbReference type="EMBL" id="EAAA01000938">
    <property type="status" value="NOT_ANNOTATED_CDS"/>
    <property type="molecule type" value="Genomic_DNA"/>
</dbReference>
<feature type="region of interest" description="Disordered" evidence="12">
    <location>
        <begin position="135"/>
        <end position="166"/>
    </location>
</feature>
<reference evidence="13" key="4">
    <citation type="submission" date="2025-09" db="UniProtKB">
        <authorList>
            <consortium name="Ensembl"/>
        </authorList>
    </citation>
    <scope>IDENTIFICATION</scope>
</reference>
<dbReference type="PANTHER" id="PTHR16290">
    <property type="entry name" value="TRANSCRIPTION FACTOR SMIF DECAPPING ENZYME DCP1"/>
    <property type="match status" value="1"/>
</dbReference>
<comment type="subcellular location">
    <subcellularLocation>
        <location evidence="2">Cytoplasm</location>
    </subcellularLocation>
    <subcellularLocation>
        <location evidence="1">Nucleus</location>
    </subcellularLocation>
</comment>
<reference evidence="13" key="2">
    <citation type="journal article" date="2008" name="Genome Biol.">
        <title>Improved genome assembly and evidence-based global gene model set for the chordate Ciona intestinalis: new insight into intron and operon populations.</title>
        <authorList>
            <person name="Satou Y."/>
            <person name="Mineta K."/>
            <person name="Ogasawara M."/>
            <person name="Sasakura Y."/>
            <person name="Shoguchi E."/>
            <person name="Ueno K."/>
            <person name="Yamada L."/>
            <person name="Matsumoto J."/>
            <person name="Wasserscheid J."/>
            <person name="Dewar K."/>
            <person name="Wiley G.B."/>
            <person name="Macmil S.L."/>
            <person name="Roe B.A."/>
            <person name="Zeller R.W."/>
            <person name="Hastings K.E."/>
            <person name="Lemaire P."/>
            <person name="Lindquist E."/>
            <person name="Endo T."/>
            <person name="Hotta K."/>
            <person name="Inaba K."/>
        </authorList>
    </citation>
    <scope>NUCLEOTIDE SEQUENCE [LARGE SCALE GENOMIC DNA]</scope>
    <source>
        <strain evidence="13">wild type</strain>
    </source>
</reference>
<dbReference type="GO" id="GO:0006397">
    <property type="term" value="P:mRNA processing"/>
    <property type="evidence" value="ECO:0007669"/>
    <property type="project" value="UniProtKB-KW"/>
</dbReference>
<dbReference type="SUPFAM" id="SSF50729">
    <property type="entry name" value="PH domain-like"/>
    <property type="match status" value="1"/>
</dbReference>
<dbReference type="InterPro" id="IPR011993">
    <property type="entry name" value="PH-like_dom_sf"/>
</dbReference>